<dbReference type="AlphaFoldDB" id="A0A6S6SVL6"/>
<dbReference type="PANTHER" id="PTHR43031">
    <property type="entry name" value="FAD-DEPENDENT OXIDOREDUCTASE"/>
    <property type="match status" value="1"/>
</dbReference>
<dbReference type="SMART" id="SM00450">
    <property type="entry name" value="RHOD"/>
    <property type="match status" value="1"/>
</dbReference>
<dbReference type="CDD" id="cd00158">
    <property type="entry name" value="RHOD"/>
    <property type="match status" value="1"/>
</dbReference>
<dbReference type="InterPro" id="IPR036873">
    <property type="entry name" value="Rhodanese-like_dom_sf"/>
</dbReference>
<organism evidence="2">
    <name type="scientific">uncultured Sulfurovum sp</name>
    <dbReference type="NCBI Taxonomy" id="269237"/>
    <lineage>
        <taxon>Bacteria</taxon>
        <taxon>Pseudomonadati</taxon>
        <taxon>Campylobacterota</taxon>
        <taxon>Epsilonproteobacteria</taxon>
        <taxon>Campylobacterales</taxon>
        <taxon>Sulfurovaceae</taxon>
        <taxon>Sulfurovum</taxon>
        <taxon>environmental samples</taxon>
    </lineage>
</organism>
<reference evidence="2" key="1">
    <citation type="submission" date="2020-01" db="EMBL/GenBank/DDBJ databases">
        <authorList>
            <person name="Meier V. D."/>
            <person name="Meier V D."/>
        </authorList>
    </citation>
    <scope>NUCLEOTIDE SEQUENCE</scope>
    <source>
        <strain evidence="2">HLG_WM_MAG_06</strain>
    </source>
</reference>
<dbReference type="PANTHER" id="PTHR43031:SF1">
    <property type="entry name" value="PYRIDINE NUCLEOTIDE-DISULPHIDE OXIDOREDUCTASE"/>
    <property type="match status" value="1"/>
</dbReference>
<sequence>MAVMLAYFAYFKGWIFNDFENISPKIAHHLLKKSSDITIVDVRSKKEFEKDHLKGALSLPLDTLEEVNINAKKVLVYSERGERSVEASRILAKKGFEVLNLEGGVVFWIRAGYEVVK</sequence>
<gene>
    <name evidence="2" type="ORF">HELGO_WM5268</name>
</gene>
<dbReference type="EMBL" id="CACVAP010000061">
    <property type="protein sequence ID" value="CAA6811111.1"/>
    <property type="molecule type" value="Genomic_DNA"/>
</dbReference>
<dbReference type="InterPro" id="IPR050229">
    <property type="entry name" value="GlpE_sulfurtransferase"/>
</dbReference>
<name>A0A6S6SVL6_9BACT</name>
<dbReference type="Gene3D" id="3.40.250.10">
    <property type="entry name" value="Rhodanese-like domain"/>
    <property type="match status" value="1"/>
</dbReference>
<protein>
    <submittedName>
        <fullName evidence="2">Rhodanese domain protein</fullName>
    </submittedName>
</protein>
<dbReference type="InterPro" id="IPR001763">
    <property type="entry name" value="Rhodanese-like_dom"/>
</dbReference>
<evidence type="ECO:0000259" key="1">
    <source>
        <dbReference type="PROSITE" id="PS50206"/>
    </source>
</evidence>
<dbReference type="PROSITE" id="PS50206">
    <property type="entry name" value="RHODANESE_3"/>
    <property type="match status" value="1"/>
</dbReference>
<dbReference type="SUPFAM" id="SSF52821">
    <property type="entry name" value="Rhodanese/Cell cycle control phosphatase"/>
    <property type="match status" value="1"/>
</dbReference>
<feature type="domain" description="Rhodanese" evidence="1">
    <location>
        <begin position="33"/>
        <end position="117"/>
    </location>
</feature>
<evidence type="ECO:0000313" key="2">
    <source>
        <dbReference type="EMBL" id="CAA6811111.1"/>
    </source>
</evidence>
<accession>A0A6S6SVL6</accession>
<dbReference type="Pfam" id="PF00581">
    <property type="entry name" value="Rhodanese"/>
    <property type="match status" value="1"/>
</dbReference>
<proteinExistence type="predicted"/>